<dbReference type="SUPFAM" id="SSF47384">
    <property type="entry name" value="Homodimeric domain of signal transducing histidine kinase"/>
    <property type="match status" value="1"/>
</dbReference>
<dbReference type="EC" id="2.7.13.3" evidence="3"/>
<dbReference type="RefSeq" id="WP_164210159.1">
    <property type="nucleotide sequence ID" value="NZ_JAAGSC010000031.1"/>
</dbReference>
<evidence type="ECO:0000256" key="1">
    <source>
        <dbReference type="ARBA" id="ARBA00000085"/>
    </source>
</evidence>
<dbReference type="GO" id="GO:0005886">
    <property type="term" value="C:plasma membrane"/>
    <property type="evidence" value="ECO:0007669"/>
    <property type="project" value="TreeGrafter"/>
</dbReference>
<evidence type="ECO:0000259" key="13">
    <source>
        <dbReference type="PROSITE" id="PS50885"/>
    </source>
</evidence>
<evidence type="ECO:0000256" key="2">
    <source>
        <dbReference type="ARBA" id="ARBA00004141"/>
    </source>
</evidence>
<dbReference type="InterPro" id="IPR003661">
    <property type="entry name" value="HisK_dim/P_dom"/>
</dbReference>
<proteinExistence type="predicted"/>
<dbReference type="AlphaFoldDB" id="A0A845V472"/>
<dbReference type="PANTHER" id="PTHR45436">
    <property type="entry name" value="SENSOR HISTIDINE KINASE YKOH"/>
    <property type="match status" value="1"/>
</dbReference>
<dbReference type="EMBL" id="JAAGSC010000031">
    <property type="protein sequence ID" value="NDY94775.1"/>
    <property type="molecule type" value="Genomic_DNA"/>
</dbReference>
<dbReference type="SMART" id="SM00388">
    <property type="entry name" value="HisKA"/>
    <property type="match status" value="1"/>
</dbReference>
<dbReference type="SMART" id="SM00387">
    <property type="entry name" value="HATPase_c"/>
    <property type="match status" value="1"/>
</dbReference>
<comment type="caution">
    <text evidence="14">The sequence shown here is derived from an EMBL/GenBank/DDBJ whole genome shotgun (WGS) entry which is preliminary data.</text>
</comment>
<dbReference type="Gene3D" id="6.10.340.10">
    <property type="match status" value="1"/>
</dbReference>
<evidence type="ECO:0000259" key="12">
    <source>
        <dbReference type="PROSITE" id="PS50109"/>
    </source>
</evidence>
<dbReference type="CDD" id="cd00082">
    <property type="entry name" value="HisKA"/>
    <property type="match status" value="1"/>
</dbReference>
<name>A0A845V472_9GAMM</name>
<feature type="transmembrane region" description="Helical" evidence="11">
    <location>
        <begin position="151"/>
        <end position="172"/>
    </location>
</feature>
<dbReference type="Gene3D" id="3.30.565.10">
    <property type="entry name" value="Histidine kinase-like ATPase, C-terminal domain"/>
    <property type="match status" value="1"/>
</dbReference>
<keyword evidence="7" id="KW-0418">Kinase</keyword>
<gene>
    <name evidence="14" type="ORF">G3I74_03425</name>
</gene>
<keyword evidence="8 11" id="KW-1133">Transmembrane helix</keyword>
<dbReference type="InterPro" id="IPR036097">
    <property type="entry name" value="HisK_dim/P_sf"/>
</dbReference>
<evidence type="ECO:0000313" key="14">
    <source>
        <dbReference type="EMBL" id="NDY94775.1"/>
    </source>
</evidence>
<dbReference type="InterPro" id="IPR005467">
    <property type="entry name" value="His_kinase_dom"/>
</dbReference>
<dbReference type="InterPro" id="IPR003594">
    <property type="entry name" value="HATPase_dom"/>
</dbReference>
<dbReference type="InterPro" id="IPR004358">
    <property type="entry name" value="Sig_transdc_His_kin-like_C"/>
</dbReference>
<evidence type="ECO:0000256" key="11">
    <source>
        <dbReference type="SAM" id="Phobius"/>
    </source>
</evidence>
<dbReference type="Pfam" id="PF00512">
    <property type="entry name" value="HisKA"/>
    <property type="match status" value="1"/>
</dbReference>
<dbReference type="PRINTS" id="PR00344">
    <property type="entry name" value="BCTRLSENSOR"/>
</dbReference>
<evidence type="ECO:0000256" key="9">
    <source>
        <dbReference type="ARBA" id="ARBA00023012"/>
    </source>
</evidence>
<evidence type="ECO:0000313" key="15">
    <source>
        <dbReference type="Proteomes" id="UP000484885"/>
    </source>
</evidence>
<evidence type="ECO:0000256" key="5">
    <source>
        <dbReference type="ARBA" id="ARBA00022679"/>
    </source>
</evidence>
<dbReference type="SUPFAM" id="SSF55874">
    <property type="entry name" value="ATPase domain of HSP90 chaperone/DNA topoisomerase II/histidine kinase"/>
    <property type="match status" value="1"/>
</dbReference>
<protein>
    <recommendedName>
        <fullName evidence="3">histidine kinase</fullName>
        <ecNumber evidence="3">2.7.13.3</ecNumber>
    </recommendedName>
</protein>
<dbReference type="PROSITE" id="PS50885">
    <property type="entry name" value="HAMP"/>
    <property type="match status" value="1"/>
</dbReference>
<dbReference type="Proteomes" id="UP000484885">
    <property type="component" value="Unassembled WGS sequence"/>
</dbReference>
<feature type="domain" description="HAMP" evidence="13">
    <location>
        <begin position="173"/>
        <end position="228"/>
    </location>
</feature>
<keyword evidence="4" id="KW-0597">Phosphoprotein</keyword>
<organism evidence="14 15">
    <name type="scientific">Wenzhouxiangella limi</name>
    <dbReference type="NCBI Taxonomy" id="2707351"/>
    <lineage>
        <taxon>Bacteria</taxon>
        <taxon>Pseudomonadati</taxon>
        <taxon>Pseudomonadota</taxon>
        <taxon>Gammaproteobacteria</taxon>
        <taxon>Chromatiales</taxon>
        <taxon>Wenzhouxiangellaceae</taxon>
        <taxon>Wenzhouxiangella</taxon>
    </lineage>
</organism>
<comment type="catalytic activity">
    <reaction evidence="1">
        <text>ATP + protein L-histidine = ADP + protein N-phospho-L-histidine.</text>
        <dbReference type="EC" id="2.7.13.3"/>
    </reaction>
</comment>
<dbReference type="InterPro" id="IPR036890">
    <property type="entry name" value="HATPase_C_sf"/>
</dbReference>
<feature type="domain" description="Histidine kinase" evidence="12">
    <location>
        <begin position="236"/>
        <end position="451"/>
    </location>
</feature>
<keyword evidence="6 11" id="KW-0812">Transmembrane</keyword>
<keyword evidence="10 11" id="KW-0472">Membrane</keyword>
<dbReference type="PROSITE" id="PS50109">
    <property type="entry name" value="HIS_KIN"/>
    <property type="match status" value="1"/>
</dbReference>
<keyword evidence="9" id="KW-0902">Two-component regulatory system</keyword>
<evidence type="ECO:0000256" key="7">
    <source>
        <dbReference type="ARBA" id="ARBA00022777"/>
    </source>
</evidence>
<evidence type="ECO:0000256" key="4">
    <source>
        <dbReference type="ARBA" id="ARBA00022553"/>
    </source>
</evidence>
<accession>A0A845V472</accession>
<dbReference type="InterPro" id="IPR050428">
    <property type="entry name" value="TCS_sensor_his_kinase"/>
</dbReference>
<dbReference type="PANTHER" id="PTHR45436:SF15">
    <property type="entry name" value="SENSOR HISTIDINE KINASE CUSS"/>
    <property type="match status" value="1"/>
</dbReference>
<dbReference type="Pfam" id="PF02518">
    <property type="entry name" value="HATPase_c"/>
    <property type="match status" value="1"/>
</dbReference>
<evidence type="ECO:0000256" key="3">
    <source>
        <dbReference type="ARBA" id="ARBA00012438"/>
    </source>
</evidence>
<evidence type="ECO:0000256" key="10">
    <source>
        <dbReference type="ARBA" id="ARBA00023136"/>
    </source>
</evidence>
<feature type="transmembrane region" description="Helical" evidence="11">
    <location>
        <begin position="7"/>
        <end position="29"/>
    </location>
</feature>
<evidence type="ECO:0000256" key="8">
    <source>
        <dbReference type="ARBA" id="ARBA00022989"/>
    </source>
</evidence>
<evidence type="ECO:0000256" key="6">
    <source>
        <dbReference type="ARBA" id="ARBA00022692"/>
    </source>
</evidence>
<dbReference type="InterPro" id="IPR003660">
    <property type="entry name" value="HAMP_dom"/>
</dbReference>
<dbReference type="Gene3D" id="1.10.287.130">
    <property type="match status" value="1"/>
</dbReference>
<reference evidence="14 15" key="1">
    <citation type="submission" date="2020-02" db="EMBL/GenBank/DDBJ databases">
        <authorList>
            <person name="Zhang X.-Y."/>
        </authorList>
    </citation>
    <scope>NUCLEOTIDE SEQUENCE [LARGE SCALE GENOMIC DNA]</scope>
    <source>
        <strain evidence="14 15">C33</strain>
    </source>
</reference>
<dbReference type="Pfam" id="PF00672">
    <property type="entry name" value="HAMP"/>
    <property type="match status" value="1"/>
</dbReference>
<sequence length="451" mass="48792">MPLYLRIFLGFWLVIVLTLSAVVLVNLQLQRDQDAAAEMGQRAQRFAEGMGGRAQAVLDRGGPAALARWARGDQQRHRRITVLVIDDTGSELLGRRVPTRARAVVSNWLSGRALEAPLPGAQVISHPRHGEFLVLLVPPARPLVLRLVGPLGPWGVLAVAAVISGIACLFLARSVTQPIRALRRAGQALGQGRLTTRVDRTLIQRGDELGDLGRDFDDMAARLERLVAGQQQLLRDVSHELRSPLTRLQMALTLVEQARTPEDRQRHLDRTALEIQRLDELIGQILSVSRVRDQAQLAYQPMDLSEMLGDLIDSIGLEADAAGVHLQADLPDRLALSADPEWLRRALENVLRNAVTHSPAGGEIQVRACARAGDPGMVEVTISDEGPGVAADQLEAIFEPFVRLSIERSETGAGGGVGLAIARTAVERHGGTIRAENRPAGGLSVTLALPA</sequence>
<keyword evidence="5" id="KW-0808">Transferase</keyword>
<dbReference type="CDD" id="cd06225">
    <property type="entry name" value="HAMP"/>
    <property type="match status" value="1"/>
</dbReference>
<dbReference type="SMART" id="SM00304">
    <property type="entry name" value="HAMP"/>
    <property type="match status" value="1"/>
</dbReference>
<keyword evidence="15" id="KW-1185">Reference proteome</keyword>
<dbReference type="GO" id="GO:0000155">
    <property type="term" value="F:phosphorelay sensor kinase activity"/>
    <property type="evidence" value="ECO:0007669"/>
    <property type="project" value="InterPro"/>
</dbReference>
<dbReference type="SUPFAM" id="SSF158472">
    <property type="entry name" value="HAMP domain-like"/>
    <property type="match status" value="1"/>
</dbReference>
<comment type="subcellular location">
    <subcellularLocation>
        <location evidence="2">Membrane</location>
        <topology evidence="2">Multi-pass membrane protein</topology>
    </subcellularLocation>
</comment>